<dbReference type="Proteomes" id="UP001454036">
    <property type="component" value="Unassembled WGS sequence"/>
</dbReference>
<feature type="coiled-coil region" evidence="3">
    <location>
        <begin position="1198"/>
        <end position="1351"/>
    </location>
</feature>
<feature type="region of interest" description="Disordered" evidence="4">
    <location>
        <begin position="1443"/>
        <end position="1475"/>
    </location>
</feature>
<feature type="coiled-coil region" evidence="3">
    <location>
        <begin position="1033"/>
        <end position="1067"/>
    </location>
</feature>
<dbReference type="PANTHER" id="PTHR32258:SF6">
    <property type="entry name" value="PROTEIN NETWORKED 1A"/>
    <property type="match status" value="1"/>
</dbReference>
<feature type="region of interest" description="Disordered" evidence="4">
    <location>
        <begin position="1499"/>
        <end position="1581"/>
    </location>
</feature>
<dbReference type="InterPro" id="IPR011684">
    <property type="entry name" value="NAB"/>
</dbReference>
<comment type="similarity">
    <text evidence="2">Belongs to the NET family.</text>
</comment>
<dbReference type="PANTHER" id="PTHR32258">
    <property type="entry name" value="PROTEIN NETWORKED 4A"/>
    <property type="match status" value="1"/>
</dbReference>
<dbReference type="SUPFAM" id="SSF57997">
    <property type="entry name" value="Tropomyosin"/>
    <property type="match status" value="1"/>
</dbReference>
<dbReference type="GO" id="GO:0005886">
    <property type="term" value="C:plasma membrane"/>
    <property type="evidence" value="ECO:0007669"/>
    <property type="project" value="TreeGrafter"/>
</dbReference>
<feature type="coiled-coil region" evidence="3">
    <location>
        <begin position="664"/>
        <end position="841"/>
    </location>
</feature>
<feature type="coiled-coil region" evidence="3">
    <location>
        <begin position="559"/>
        <end position="614"/>
    </location>
</feature>
<proteinExistence type="inferred from homology"/>
<name>A0AAV3Q5A6_LITER</name>
<evidence type="ECO:0000313" key="6">
    <source>
        <dbReference type="EMBL" id="GAA0158919.1"/>
    </source>
</evidence>
<dbReference type="InterPro" id="IPR051861">
    <property type="entry name" value="NET_actin-binding_domain"/>
</dbReference>
<dbReference type="EMBL" id="BAABME010003470">
    <property type="protein sequence ID" value="GAA0158919.1"/>
    <property type="molecule type" value="Genomic_DNA"/>
</dbReference>
<organism evidence="6 7">
    <name type="scientific">Lithospermum erythrorhizon</name>
    <name type="common">Purple gromwell</name>
    <name type="synonym">Lithospermum officinale var. erythrorhizon</name>
    <dbReference type="NCBI Taxonomy" id="34254"/>
    <lineage>
        <taxon>Eukaryota</taxon>
        <taxon>Viridiplantae</taxon>
        <taxon>Streptophyta</taxon>
        <taxon>Embryophyta</taxon>
        <taxon>Tracheophyta</taxon>
        <taxon>Spermatophyta</taxon>
        <taxon>Magnoliopsida</taxon>
        <taxon>eudicotyledons</taxon>
        <taxon>Gunneridae</taxon>
        <taxon>Pentapetalae</taxon>
        <taxon>asterids</taxon>
        <taxon>lamiids</taxon>
        <taxon>Boraginales</taxon>
        <taxon>Boraginaceae</taxon>
        <taxon>Boraginoideae</taxon>
        <taxon>Lithospermeae</taxon>
        <taxon>Lithospermum</taxon>
    </lineage>
</organism>
<evidence type="ECO:0000259" key="5">
    <source>
        <dbReference type="PROSITE" id="PS51774"/>
    </source>
</evidence>
<feature type="compositionally biased region" description="Basic and acidic residues" evidence="4">
    <location>
        <begin position="1524"/>
        <end position="1546"/>
    </location>
</feature>
<evidence type="ECO:0000256" key="1">
    <source>
        <dbReference type="ARBA" id="ARBA00023054"/>
    </source>
</evidence>
<evidence type="ECO:0000313" key="7">
    <source>
        <dbReference type="Proteomes" id="UP001454036"/>
    </source>
</evidence>
<feature type="domain" description="NAB" evidence="5">
    <location>
        <begin position="13"/>
        <end position="93"/>
    </location>
</feature>
<evidence type="ECO:0000256" key="4">
    <source>
        <dbReference type="SAM" id="MobiDB-lite"/>
    </source>
</evidence>
<gene>
    <name evidence="6" type="ORF">LIER_15826</name>
</gene>
<evidence type="ECO:0000256" key="2">
    <source>
        <dbReference type="ARBA" id="ARBA00038006"/>
    </source>
</evidence>
<dbReference type="GO" id="GO:0051015">
    <property type="term" value="F:actin filament binding"/>
    <property type="evidence" value="ECO:0007669"/>
    <property type="project" value="TreeGrafter"/>
</dbReference>
<feature type="coiled-coil region" evidence="3">
    <location>
        <begin position="944"/>
        <end position="971"/>
    </location>
</feature>
<comment type="caution">
    <text evidence="6">The sequence shown here is derived from an EMBL/GenBank/DDBJ whole genome shotgun (WGS) entry which is preliminary data.</text>
</comment>
<evidence type="ECO:0000256" key="3">
    <source>
        <dbReference type="SAM" id="Coils"/>
    </source>
</evidence>
<reference evidence="6 7" key="1">
    <citation type="submission" date="2024-01" db="EMBL/GenBank/DDBJ databases">
        <title>The complete chloroplast genome sequence of Lithospermum erythrorhizon: insights into the phylogenetic relationship among Boraginaceae species and the maternal lineages of purple gromwells.</title>
        <authorList>
            <person name="Okada T."/>
            <person name="Watanabe K."/>
        </authorList>
    </citation>
    <scope>NUCLEOTIDE SEQUENCE [LARGE SCALE GENOMIC DNA]</scope>
</reference>
<dbReference type="PROSITE" id="PS51774">
    <property type="entry name" value="NAB"/>
    <property type="match status" value="1"/>
</dbReference>
<feature type="coiled-coil region" evidence="3">
    <location>
        <begin position="202"/>
        <end position="516"/>
    </location>
</feature>
<keyword evidence="7" id="KW-1185">Reference proteome</keyword>
<sequence>MATLLNPESRRLYSWWWDSHISPKNSKWLKENLSDMDTKVKAMIKLIEEDADSFAKRAEMYYRKRPELMKLVEELYRAYRALAERYDHATGDLRQAHRTMAEAFPNHVPFVLGEDSPAKSSEPHTPVHPHPIRAFFDPDDLQNDPLSASDVHHFWKAGQLTGESDSEKLKSGLKQLHEMFEAANMLPLSAASADGNVKKYPSQECEQKEQSLQDELSQLLIENQDLKAKNLSKSERCGEAESQVQNLEDSLSKIRNEKEFVLVQYQQCLEKLSDLERELSHAQEDARRLNEKASSAETHVQRLKESLINLEAEKDASINMHEDSLRRIYYLEVKAAQAQENVNGLSERAKNAENESQHLKAEISRLKSEKEAGLHQYDLCLKRICDLENNILAAEENAKFFKERADGAETEVRRLREALAALSEEKEESALQYKHCLEKVAKLEEELACAREDVARLNTEVLEGAAKLKNAEKECALLEMSNQTLRQEAENLLRRITSKDNELSVKQEELDKLQVRVQHEHLRYAQIEGTLHTLQNLHSQSQDDQRALTLELKNGIQMLKDVETSKHSLENELQHVRDENNLLNQQKLTSTITIESLESEICSLRGMKERLEEEVAQQMGCTTSLQQEIFSLQEEIKGLNGSYQSLVVQVESVGLKPNEVGSSIEHLQDENSKLRETCEKNNHEKEDLSKKLENMGGLLKKNAILESSVAAVNAELESTRENMRLLQESCQSLSGEKSSLVAEKATILSQLQILTESMQNLLQKNAVLENSFSGAQLELEGLREKSKGLEEICQLLKSEKDSLLAERSTLAITLENIERRLEYLEKRFTGLEEKCAGLEKEKETVHSQVEELRFSLSLEKQERSSCMLQNQSRFTSLENNIHLLQEENQWRRKQFDEELDKGVKSQFEIYVLQKFIKDMEEKNYSLLVECQKHVEASNLAEQFISELESENLEQQMEAELLLDEIQRLRLDIYQIYQALDTGSVRVLKDKAVNEQYFVPRILKDIKAIKLGLSESEDSHHKLVLENSVLLSLLDQLKLDRVEVESQKASLKSEVETMTEKLKILQNDQYELQDMNRLLQLEVTFRIQKASAIQSKLDNLLGERGALQEAHIELQKQFSQVLEENRSLLEKLSSFMREKGQLVQENDSLLLETLNLLSIFTVWKSIGEEMKTGLNLLSEDLHNLQGANFDLKTEIRGRLEMKEAENQLLTGSVERLEMELQGTRESNSNLMHEISCGEEILRHKEAALVETEKRVETAENLNSELCKTVDELKTECQESTQMMEKMEKQIMELSEQTINQNNDIESLCELNRILDSEVGKLSDEIQEQIIREEDLTSKLEEKNNETELWEAEAATFYFDLQLSSICEVLYENKVQELSGICEIMEDESASKTVEIQQMKETISSLEGELGGLKSEIDIYESHIASLADDVASLEMNAFHQLKFNAPESAEEKSPQSVVDPHGSYREKGGQLNPSNGIQDLKRLQTTIKAIEKVVLQEMQHMSWESPKSRKSIPEDATNEIEELSYYERNKKQSGKSSHEKEHSENVKPRKARLRASDCIQMKDIPLDRNSSKSKYRVRRRNNLEAGRSDDQMLELWETSEDSVVKSFGKPARKSTETKQVYDQITNLKQRSRHPSAELEMEKELGIDKLTIVTSPPGSNQEGNNRKILERLASDAEKLADLQIIVQGLRRKLNTNKKTTKSKDFDFETVKEQLLEVEETVVQMADLNGQLMKTTEEGSPFSVRKTSGELKDTLISIRLKKISDQARKGSEKIGRLQLEVQKIRYMLLKLEDDKKTKGSSRFSRSKTTIILRDFIYNRKKRGSGKRKKSRLCGCFSRPSSSRDGHRISCSSPNLH</sequence>
<keyword evidence="1 3" id="KW-0175">Coiled coil</keyword>
<accession>A0AAV3Q5A6</accession>
<protein>
    <recommendedName>
        <fullName evidence="5">NAB domain-containing protein</fullName>
    </recommendedName>
</protein>
<dbReference type="Pfam" id="PF07765">
    <property type="entry name" value="KIP1"/>
    <property type="match status" value="1"/>
</dbReference>
<feature type="compositionally biased region" description="Basic residues" evidence="4">
    <location>
        <begin position="1570"/>
        <end position="1579"/>
    </location>
</feature>